<evidence type="ECO:0000256" key="1">
    <source>
        <dbReference type="ARBA" id="ARBA00005395"/>
    </source>
</evidence>
<evidence type="ECO:0000313" key="6">
    <source>
        <dbReference type="EMBL" id="CAB4729581.1"/>
    </source>
</evidence>
<evidence type="ECO:0000313" key="9">
    <source>
        <dbReference type="EMBL" id="CAB5060670.1"/>
    </source>
</evidence>
<dbReference type="AlphaFoldDB" id="A0A6J6S446"/>
<feature type="domain" description="N-acetyltransferase" evidence="5">
    <location>
        <begin position="3"/>
        <end position="144"/>
    </location>
</feature>
<dbReference type="InterPro" id="IPR016181">
    <property type="entry name" value="Acyl_CoA_acyltransferase"/>
</dbReference>
<dbReference type="EMBL" id="CAFBON010000076">
    <property type="protein sequence ID" value="CAB4986590.1"/>
    <property type="molecule type" value="Genomic_DNA"/>
</dbReference>
<evidence type="ECO:0000256" key="4">
    <source>
        <dbReference type="ARBA" id="ARBA00023315"/>
    </source>
</evidence>
<dbReference type="EMBL" id="CAFBQP010000031">
    <property type="protein sequence ID" value="CAB5060670.1"/>
    <property type="molecule type" value="Genomic_DNA"/>
</dbReference>
<sequence>MGMHLRRADADDLAALLVIESVSYPEPWDEATFRSFLANPSAVCLVLVDEPGIIGYALGLTSLGMSQLLSIAVFPARRGSGLATQLLDALVAECRARGASYMRLEVRSANRSARRLYDAYGFSMIGLRPRYYGDDDALIMSLNL</sequence>
<keyword evidence="2" id="KW-0963">Cytoplasm</keyword>
<dbReference type="Gene3D" id="3.40.630.30">
    <property type="match status" value="1"/>
</dbReference>
<evidence type="ECO:0000256" key="2">
    <source>
        <dbReference type="ARBA" id="ARBA00022490"/>
    </source>
</evidence>
<evidence type="ECO:0000259" key="5">
    <source>
        <dbReference type="PROSITE" id="PS51186"/>
    </source>
</evidence>
<dbReference type="GO" id="GO:0008080">
    <property type="term" value="F:N-acetyltransferase activity"/>
    <property type="evidence" value="ECO:0007669"/>
    <property type="project" value="InterPro"/>
</dbReference>
<dbReference type="PANTHER" id="PTHR43420">
    <property type="entry name" value="ACETYLTRANSFERASE"/>
    <property type="match status" value="1"/>
</dbReference>
<dbReference type="InterPro" id="IPR050680">
    <property type="entry name" value="YpeA/RimI_acetyltransf"/>
</dbReference>
<dbReference type="PANTHER" id="PTHR43420:SF12">
    <property type="entry name" value="N-ACETYLTRANSFERASE DOMAIN-CONTAINING PROTEIN"/>
    <property type="match status" value="1"/>
</dbReference>
<dbReference type="CDD" id="cd04301">
    <property type="entry name" value="NAT_SF"/>
    <property type="match status" value="1"/>
</dbReference>
<keyword evidence="3" id="KW-0808">Transferase</keyword>
<evidence type="ECO:0000313" key="8">
    <source>
        <dbReference type="EMBL" id="CAB4986590.1"/>
    </source>
</evidence>
<keyword evidence="4" id="KW-0012">Acyltransferase</keyword>
<dbReference type="EMBL" id="CAEZYY010000003">
    <property type="protein sequence ID" value="CAB4740993.1"/>
    <property type="molecule type" value="Genomic_DNA"/>
</dbReference>
<organism evidence="6">
    <name type="scientific">freshwater metagenome</name>
    <dbReference type="NCBI Taxonomy" id="449393"/>
    <lineage>
        <taxon>unclassified sequences</taxon>
        <taxon>metagenomes</taxon>
        <taxon>ecological metagenomes</taxon>
    </lineage>
</organism>
<dbReference type="NCBIfam" id="TIGR01575">
    <property type="entry name" value="rimI"/>
    <property type="match status" value="1"/>
</dbReference>
<dbReference type="PROSITE" id="PS51186">
    <property type="entry name" value="GNAT"/>
    <property type="match status" value="1"/>
</dbReference>
<dbReference type="SUPFAM" id="SSF55729">
    <property type="entry name" value="Acyl-CoA N-acyltransferases (Nat)"/>
    <property type="match status" value="1"/>
</dbReference>
<dbReference type="Pfam" id="PF00583">
    <property type="entry name" value="Acetyltransf_1"/>
    <property type="match status" value="1"/>
</dbReference>
<name>A0A6J6S446_9ZZZZ</name>
<dbReference type="InterPro" id="IPR000182">
    <property type="entry name" value="GNAT_dom"/>
</dbReference>
<reference evidence="6" key="1">
    <citation type="submission" date="2020-05" db="EMBL/GenBank/DDBJ databases">
        <authorList>
            <person name="Chiriac C."/>
            <person name="Salcher M."/>
            <person name="Ghai R."/>
            <person name="Kavagutti S V."/>
        </authorList>
    </citation>
    <scope>NUCLEOTIDE SEQUENCE</scope>
</reference>
<accession>A0A6J6S446</accession>
<comment type="similarity">
    <text evidence="1">Belongs to the acetyltransferase family. RimI subfamily.</text>
</comment>
<proteinExistence type="inferred from homology"/>
<protein>
    <submittedName>
        <fullName evidence="6">Unannotated protein</fullName>
    </submittedName>
</protein>
<evidence type="ECO:0000313" key="7">
    <source>
        <dbReference type="EMBL" id="CAB4740993.1"/>
    </source>
</evidence>
<dbReference type="EMBL" id="CAEZXX010000223">
    <property type="protein sequence ID" value="CAB4729581.1"/>
    <property type="molecule type" value="Genomic_DNA"/>
</dbReference>
<evidence type="ECO:0000256" key="3">
    <source>
        <dbReference type="ARBA" id="ARBA00022679"/>
    </source>
</evidence>
<dbReference type="InterPro" id="IPR006464">
    <property type="entry name" value="AcTrfase_RimI/Ard1"/>
</dbReference>
<gene>
    <name evidence="6" type="ORF">UFOPK2602_02254</name>
    <name evidence="7" type="ORF">UFOPK2806_00377</name>
    <name evidence="8" type="ORF">UFOPK3954_00888</name>
    <name evidence="9" type="ORF">UFOPK4306_00985</name>
</gene>